<dbReference type="InterPro" id="IPR013150">
    <property type="entry name" value="TFIIB_cyclin"/>
</dbReference>
<keyword evidence="14" id="KW-0648">Protein biosynthesis</keyword>
<dbReference type="GO" id="GO:0008270">
    <property type="term" value="F:zinc ion binding"/>
    <property type="evidence" value="ECO:0007669"/>
    <property type="project" value="UniProtKB-KW"/>
</dbReference>
<evidence type="ECO:0000313" key="15">
    <source>
        <dbReference type="Proteomes" id="UP000094527"/>
    </source>
</evidence>
<dbReference type="InterPro" id="IPR013763">
    <property type="entry name" value="Cyclin-like_dom"/>
</dbReference>
<evidence type="ECO:0000256" key="12">
    <source>
        <dbReference type="ARBA" id="ARBA00056616"/>
    </source>
</evidence>
<dbReference type="SUPFAM" id="SSF57783">
    <property type="entry name" value="Zinc beta-ribbon"/>
    <property type="match status" value="1"/>
</dbReference>
<keyword evidence="5" id="KW-0677">Repeat</keyword>
<dbReference type="PROSITE" id="PS00782">
    <property type="entry name" value="TFIIB"/>
    <property type="match status" value="1"/>
</dbReference>
<dbReference type="PANTHER" id="PTHR11618">
    <property type="entry name" value="TRANSCRIPTION INITIATION FACTOR IIB-RELATED"/>
    <property type="match status" value="1"/>
</dbReference>
<evidence type="ECO:0000256" key="3">
    <source>
        <dbReference type="ARBA" id="ARBA00013932"/>
    </source>
</evidence>
<dbReference type="InterPro" id="IPR036915">
    <property type="entry name" value="Cyclin-like_sf"/>
</dbReference>
<dbReference type="GO" id="GO:0017025">
    <property type="term" value="F:TBP-class protein binding"/>
    <property type="evidence" value="ECO:0007669"/>
    <property type="project" value="InterPro"/>
</dbReference>
<evidence type="ECO:0000256" key="9">
    <source>
        <dbReference type="ARBA" id="ARBA00023163"/>
    </source>
</evidence>
<name>A0A1D2MDJ9_ORCCI</name>
<dbReference type="Gene3D" id="1.10.472.10">
    <property type="entry name" value="Cyclin-like"/>
    <property type="match status" value="1"/>
</dbReference>
<dbReference type="Proteomes" id="UP000094527">
    <property type="component" value="Unassembled WGS sequence"/>
</dbReference>
<accession>A0A1D2MDJ9</accession>
<dbReference type="GO" id="GO:0016251">
    <property type="term" value="F:RNA polymerase II general transcription initiation factor activity"/>
    <property type="evidence" value="ECO:0007669"/>
    <property type="project" value="TreeGrafter"/>
</dbReference>
<evidence type="ECO:0000256" key="1">
    <source>
        <dbReference type="ARBA" id="ARBA00004123"/>
    </source>
</evidence>
<dbReference type="Gene3D" id="1.10.472.170">
    <property type="match status" value="1"/>
</dbReference>
<evidence type="ECO:0000256" key="11">
    <source>
        <dbReference type="ARBA" id="ARBA00031706"/>
    </source>
</evidence>
<dbReference type="GO" id="GO:0006367">
    <property type="term" value="P:transcription initiation at RNA polymerase II promoter"/>
    <property type="evidence" value="ECO:0007669"/>
    <property type="project" value="TreeGrafter"/>
</dbReference>
<keyword evidence="10" id="KW-0539">Nucleus</keyword>
<evidence type="ECO:0000256" key="7">
    <source>
        <dbReference type="ARBA" id="ARBA00022833"/>
    </source>
</evidence>
<evidence type="ECO:0000256" key="2">
    <source>
        <dbReference type="ARBA" id="ARBA00010857"/>
    </source>
</evidence>
<dbReference type="GO" id="GO:0070897">
    <property type="term" value="P:transcription preinitiation complex assembly"/>
    <property type="evidence" value="ECO:0007669"/>
    <property type="project" value="InterPro"/>
</dbReference>
<keyword evidence="9" id="KW-0804">Transcription</keyword>
<evidence type="ECO:0000256" key="5">
    <source>
        <dbReference type="ARBA" id="ARBA00022737"/>
    </source>
</evidence>
<comment type="similarity">
    <text evidence="2">Belongs to the TFIIB family.</text>
</comment>
<dbReference type="SUPFAM" id="SSF47954">
    <property type="entry name" value="Cyclin-like"/>
    <property type="match status" value="2"/>
</dbReference>
<dbReference type="GO" id="GO:0005634">
    <property type="term" value="C:nucleus"/>
    <property type="evidence" value="ECO:0007669"/>
    <property type="project" value="UniProtKB-SubCell"/>
</dbReference>
<dbReference type="InterPro" id="IPR000812">
    <property type="entry name" value="TFIIB"/>
</dbReference>
<dbReference type="Pfam" id="PF00382">
    <property type="entry name" value="TFIIB"/>
    <property type="match status" value="2"/>
</dbReference>
<keyword evidence="7" id="KW-0862">Zinc</keyword>
<dbReference type="FunFam" id="1.10.472.10:FF:000019">
    <property type="entry name" value="transcription initiation factor IIB"/>
    <property type="match status" value="1"/>
</dbReference>
<sequence length="312" mass="33409">MSRVDFTQVHCSNPPEAPLVEDVRAGDQVGLECGLVVGDRVIDIGSEWRTFSNEATEVDPCRVGGAENPLLNGSDLTTLLRGGSGMAAFDKHGNAKYTSRKIVASGDRALMNASKEISQIADRLHLPKTVVDRANNLFKMIHDGKKLKSRSTDAISSACLCIACRQEGVPQTFKEVSAVSQTSKKEIGRAFKLVQATLDISVDAINTGDVMSRFCSHLGLPNSVVKAATAIAKTAEDLGIVTGRSPLSVAAAAIILASQASKCKRSQKEIGDVAGVVEVTVRHVYQLMYPRAVKLFPKDFVFTTPINKLPVS</sequence>
<gene>
    <name evidence="14" type="ORF">Ocin01_15720</name>
</gene>
<evidence type="ECO:0000313" key="14">
    <source>
        <dbReference type="EMBL" id="ODM90961.1"/>
    </source>
</evidence>
<dbReference type="CDD" id="cd20551">
    <property type="entry name" value="CYCLIN_TFIIB_rpt1"/>
    <property type="match status" value="1"/>
</dbReference>
<keyword evidence="6" id="KW-0863">Zinc-finger</keyword>
<proteinExistence type="inferred from homology"/>
<evidence type="ECO:0000256" key="4">
    <source>
        <dbReference type="ARBA" id="ARBA00022723"/>
    </source>
</evidence>
<keyword evidence="14" id="KW-0396">Initiation factor</keyword>
<dbReference type="OMA" id="RWQNRNS"/>
<keyword evidence="15" id="KW-1185">Reference proteome</keyword>
<comment type="caution">
    <text evidence="14">The sequence shown here is derived from an EMBL/GenBank/DDBJ whole genome shotgun (WGS) entry which is preliminary data.</text>
</comment>
<comment type="subcellular location">
    <subcellularLocation>
        <location evidence="1">Nucleus</location>
    </subcellularLocation>
</comment>
<dbReference type="GO" id="GO:0097550">
    <property type="term" value="C:transcription preinitiation complex"/>
    <property type="evidence" value="ECO:0007669"/>
    <property type="project" value="TreeGrafter"/>
</dbReference>
<reference evidence="14 15" key="1">
    <citation type="journal article" date="2016" name="Genome Biol. Evol.">
        <title>Gene Family Evolution Reflects Adaptation to Soil Environmental Stressors in the Genome of the Collembolan Orchesella cincta.</title>
        <authorList>
            <person name="Faddeeva-Vakhrusheva A."/>
            <person name="Derks M.F."/>
            <person name="Anvar S.Y."/>
            <person name="Agamennone V."/>
            <person name="Suring W."/>
            <person name="Smit S."/>
            <person name="van Straalen N.M."/>
            <person name="Roelofs D."/>
        </authorList>
    </citation>
    <scope>NUCLEOTIDE SEQUENCE [LARGE SCALE GENOMIC DNA]</scope>
    <source>
        <tissue evidence="14">Mixed pool</tissue>
    </source>
</reference>
<keyword evidence="8" id="KW-0805">Transcription regulation</keyword>
<evidence type="ECO:0000259" key="13">
    <source>
        <dbReference type="SMART" id="SM00385"/>
    </source>
</evidence>
<feature type="domain" description="Cyclin-like" evidence="13">
    <location>
        <begin position="209"/>
        <end position="290"/>
    </location>
</feature>
<dbReference type="AlphaFoldDB" id="A0A1D2MDJ9"/>
<dbReference type="PRINTS" id="PR00685">
    <property type="entry name" value="TIFACTORIIB"/>
</dbReference>
<dbReference type="GO" id="GO:0003743">
    <property type="term" value="F:translation initiation factor activity"/>
    <property type="evidence" value="ECO:0007669"/>
    <property type="project" value="UniProtKB-KW"/>
</dbReference>
<protein>
    <recommendedName>
        <fullName evidence="3">Transcription initiation factor IIB</fullName>
    </recommendedName>
    <alternativeName>
        <fullName evidence="11">General transcription factor TFIIB</fullName>
    </alternativeName>
</protein>
<dbReference type="InterPro" id="IPR023486">
    <property type="entry name" value="TFIIB_CS"/>
</dbReference>
<dbReference type="FunFam" id="1.10.472.10:FF:000008">
    <property type="entry name" value="Transcription initiation factor IIB"/>
    <property type="match status" value="1"/>
</dbReference>
<dbReference type="STRING" id="48709.A0A1D2MDJ9"/>
<dbReference type="EMBL" id="LJIJ01001723">
    <property type="protein sequence ID" value="ODM90961.1"/>
    <property type="molecule type" value="Genomic_DNA"/>
</dbReference>
<dbReference type="PANTHER" id="PTHR11618:SF13">
    <property type="entry name" value="TRANSCRIPTION INITIATION FACTOR IIB"/>
    <property type="match status" value="1"/>
</dbReference>
<evidence type="ECO:0000256" key="6">
    <source>
        <dbReference type="ARBA" id="ARBA00022771"/>
    </source>
</evidence>
<organism evidence="14 15">
    <name type="scientific">Orchesella cincta</name>
    <name type="common">Springtail</name>
    <name type="synonym">Podura cincta</name>
    <dbReference type="NCBI Taxonomy" id="48709"/>
    <lineage>
        <taxon>Eukaryota</taxon>
        <taxon>Metazoa</taxon>
        <taxon>Ecdysozoa</taxon>
        <taxon>Arthropoda</taxon>
        <taxon>Hexapoda</taxon>
        <taxon>Collembola</taxon>
        <taxon>Entomobryomorpha</taxon>
        <taxon>Entomobryoidea</taxon>
        <taxon>Orchesellidae</taxon>
        <taxon>Orchesellinae</taxon>
        <taxon>Orchesella</taxon>
    </lineage>
</organism>
<dbReference type="OrthoDB" id="25790at2759"/>
<comment type="function">
    <text evidence="12">General factor that plays a major role in the activation of eukaryotic genes transcribed by RNA polymerase II.</text>
</comment>
<evidence type="ECO:0000256" key="8">
    <source>
        <dbReference type="ARBA" id="ARBA00023015"/>
    </source>
</evidence>
<evidence type="ECO:0000256" key="10">
    <source>
        <dbReference type="ARBA" id="ARBA00023242"/>
    </source>
</evidence>
<dbReference type="SMART" id="SM00385">
    <property type="entry name" value="CYCLIN"/>
    <property type="match status" value="2"/>
</dbReference>
<feature type="domain" description="Cyclin-like" evidence="13">
    <location>
        <begin position="115"/>
        <end position="196"/>
    </location>
</feature>
<keyword evidence="4" id="KW-0479">Metal-binding</keyword>